<dbReference type="Proteomes" id="UP000585905">
    <property type="component" value="Unassembled WGS sequence"/>
</dbReference>
<feature type="compositionally biased region" description="Basic and acidic residues" evidence="1">
    <location>
        <begin position="1"/>
        <end position="10"/>
    </location>
</feature>
<evidence type="ECO:0000313" key="4">
    <source>
        <dbReference type="Proteomes" id="UP000585905"/>
    </source>
</evidence>
<keyword evidence="2" id="KW-0812">Transmembrane</keyword>
<evidence type="ECO:0000256" key="2">
    <source>
        <dbReference type="SAM" id="Phobius"/>
    </source>
</evidence>
<feature type="transmembrane region" description="Helical" evidence="2">
    <location>
        <begin position="204"/>
        <end position="225"/>
    </location>
</feature>
<gene>
    <name evidence="3" type="ORF">FHX53_002346</name>
</gene>
<feature type="region of interest" description="Disordered" evidence="1">
    <location>
        <begin position="1"/>
        <end position="50"/>
    </location>
</feature>
<dbReference type="RefSeq" id="WP_182491498.1">
    <property type="nucleotide sequence ID" value="NZ_BAAAOV010000011.1"/>
</dbReference>
<keyword evidence="2" id="KW-0472">Membrane</keyword>
<proteinExistence type="predicted"/>
<dbReference type="AlphaFoldDB" id="A0A839EC06"/>
<keyword evidence="4" id="KW-1185">Reference proteome</keyword>
<feature type="compositionally biased region" description="Acidic residues" evidence="1">
    <location>
        <begin position="27"/>
        <end position="46"/>
    </location>
</feature>
<protein>
    <submittedName>
        <fullName evidence="3">Uncharacterized protein</fullName>
    </submittedName>
</protein>
<evidence type="ECO:0000313" key="3">
    <source>
        <dbReference type="EMBL" id="MBA8848736.1"/>
    </source>
</evidence>
<dbReference type="EMBL" id="JACGWX010000006">
    <property type="protein sequence ID" value="MBA8848736.1"/>
    <property type="molecule type" value="Genomic_DNA"/>
</dbReference>
<name>A0A839EC06_9MICO</name>
<organism evidence="3 4">
    <name type="scientific">Microcella alkalica</name>
    <dbReference type="NCBI Taxonomy" id="355930"/>
    <lineage>
        <taxon>Bacteria</taxon>
        <taxon>Bacillati</taxon>
        <taxon>Actinomycetota</taxon>
        <taxon>Actinomycetes</taxon>
        <taxon>Micrococcales</taxon>
        <taxon>Microbacteriaceae</taxon>
        <taxon>Microcella</taxon>
    </lineage>
</organism>
<accession>A0A839EC06</accession>
<comment type="caution">
    <text evidence="3">The sequence shown here is derived from an EMBL/GenBank/DDBJ whole genome shotgun (WGS) entry which is preliminary data.</text>
</comment>
<sequence>MSERDDRPDHSEDDLVDDARVIGGEVSDTDGEVSDAENGDVEDAPEGDASTIIIDGEAKPRRTDAERDEVIRNAFAGLSMKSGVEEVLSKAIGAEKLFKDLMPKNVFDRSLFSDIAEKSAALVPPVDPALQRMADLDFDPALPPTADQLAELNDRAETQAVHLKSILEVMVESVAISREATEAAKATAAQARESQRTAENSARAAWASVWLVIGFSALQLIIAVIELGKS</sequence>
<keyword evidence="2" id="KW-1133">Transmembrane helix</keyword>
<reference evidence="3 4" key="1">
    <citation type="submission" date="2020-07" db="EMBL/GenBank/DDBJ databases">
        <title>Sequencing the genomes of 1000 actinobacteria strains.</title>
        <authorList>
            <person name="Klenk H.-P."/>
        </authorList>
    </citation>
    <scope>NUCLEOTIDE SEQUENCE [LARGE SCALE GENOMIC DNA]</scope>
    <source>
        <strain evidence="3 4">DSM 19663</strain>
    </source>
</reference>
<evidence type="ECO:0000256" key="1">
    <source>
        <dbReference type="SAM" id="MobiDB-lite"/>
    </source>
</evidence>